<evidence type="ECO:0000259" key="1">
    <source>
        <dbReference type="Pfam" id="PF21112"/>
    </source>
</evidence>
<dbReference type="Gene3D" id="2.60.40.2420">
    <property type="match status" value="1"/>
</dbReference>
<dbReference type="AlphaFoldDB" id="A0A3B0TJR6"/>
<sequence>MLRNRKILSAGMVSLLVGLGAGGAAIGAAMDNSNDSQTSQPNAASSIEVVLDDQIDFTSGPVQCEIRTSAQNGALVLESIVHTLEPIDGIYRLKVASVGGANRSNIQQGGYFSADEHKETNVGKMMLGNRGAVYDVSLSLEVDGKTIGCNERIGTS</sequence>
<dbReference type="InterPro" id="IPR053722">
    <property type="entry name" value="Curli_assembly_CsgC/AgfC"/>
</dbReference>
<protein>
    <recommendedName>
        <fullName evidence="1">CsgH-like domain-containing protein</fullName>
    </recommendedName>
</protein>
<feature type="domain" description="CsgH-like" evidence="1">
    <location>
        <begin position="62"/>
        <end position="149"/>
    </location>
</feature>
<evidence type="ECO:0000313" key="2">
    <source>
        <dbReference type="EMBL" id="VAW16990.1"/>
    </source>
</evidence>
<dbReference type="NCBIfam" id="NF041112">
    <property type="entry name" value="chap_CsgH_alph"/>
    <property type="match status" value="1"/>
</dbReference>
<gene>
    <name evidence="2" type="ORF">MNBD_ALPHA11-741</name>
</gene>
<accession>A0A3B0TJR6</accession>
<name>A0A3B0TJR6_9ZZZZ</name>
<dbReference type="InterPro" id="IPR047726">
    <property type="entry name" value="CsgH_dom"/>
</dbReference>
<proteinExistence type="predicted"/>
<dbReference type="InterPro" id="IPR048632">
    <property type="entry name" value="CsgH-like"/>
</dbReference>
<dbReference type="Pfam" id="PF21112">
    <property type="entry name" value="CsgH"/>
    <property type="match status" value="1"/>
</dbReference>
<reference evidence="2" key="1">
    <citation type="submission" date="2018-06" db="EMBL/GenBank/DDBJ databases">
        <authorList>
            <person name="Zhirakovskaya E."/>
        </authorList>
    </citation>
    <scope>NUCLEOTIDE SEQUENCE</scope>
</reference>
<dbReference type="EMBL" id="UOEQ01000122">
    <property type="protein sequence ID" value="VAW16990.1"/>
    <property type="molecule type" value="Genomic_DNA"/>
</dbReference>
<organism evidence="2">
    <name type="scientific">hydrothermal vent metagenome</name>
    <dbReference type="NCBI Taxonomy" id="652676"/>
    <lineage>
        <taxon>unclassified sequences</taxon>
        <taxon>metagenomes</taxon>
        <taxon>ecological metagenomes</taxon>
    </lineage>
</organism>